<dbReference type="PANTHER" id="PTHR11240:SF22">
    <property type="entry name" value="RIBONUCLEASE T2"/>
    <property type="match status" value="1"/>
</dbReference>
<keyword evidence="4" id="KW-1185">Reference proteome</keyword>
<dbReference type="Gene3D" id="3.90.730.10">
    <property type="entry name" value="Ribonuclease T2-like"/>
    <property type="match status" value="1"/>
</dbReference>
<evidence type="ECO:0000256" key="1">
    <source>
        <dbReference type="ARBA" id="ARBA00007469"/>
    </source>
</evidence>
<evidence type="ECO:0000313" key="3">
    <source>
        <dbReference type="EMBL" id="CAH0714692.1"/>
    </source>
</evidence>
<dbReference type="GO" id="GO:0005576">
    <property type="term" value="C:extracellular region"/>
    <property type="evidence" value="ECO:0007669"/>
    <property type="project" value="TreeGrafter"/>
</dbReference>
<dbReference type="GO" id="GO:0006401">
    <property type="term" value="P:RNA catabolic process"/>
    <property type="evidence" value="ECO:0007669"/>
    <property type="project" value="TreeGrafter"/>
</dbReference>
<sequence length="268" mass="30987">MWKLSLTGIIFIVSCSYYAYATNVKLNHDFDLLIFTQEWPATVCKEWKKHDPSHKCAMPTNTDSWTIHGIWPTKLGTIGPAFCNRTWMFDPEKIKPIEQQLTQVWVNVFGGTSVYALWSHEWTKHGTCAAQLKPFNSELNYFSIGINWMKQYSMTNILKSDPAIECKKEDGQSDISEIRICFTKDLELTNCDGIVARQQIGDDSILTNCDRSKNILYPQYINNHCLKKDKMAACYYASSHRNMFEPLQNFTQQFISLEIKIAGYNMGW</sequence>
<dbReference type="GO" id="GO:0033897">
    <property type="term" value="F:ribonuclease T2 activity"/>
    <property type="evidence" value="ECO:0007669"/>
    <property type="project" value="InterPro"/>
</dbReference>
<dbReference type="SUPFAM" id="SSF55895">
    <property type="entry name" value="Ribonuclease Rh-like"/>
    <property type="match status" value="1"/>
</dbReference>
<comment type="similarity">
    <text evidence="1 2">Belongs to the RNase T2 family.</text>
</comment>
<evidence type="ECO:0000313" key="4">
    <source>
        <dbReference type="Proteomes" id="UP000838878"/>
    </source>
</evidence>
<dbReference type="OrthoDB" id="435754at2759"/>
<accession>A0A8J9UJ99</accession>
<dbReference type="InterPro" id="IPR001568">
    <property type="entry name" value="RNase_T2-like"/>
</dbReference>
<dbReference type="Pfam" id="PF00445">
    <property type="entry name" value="Ribonuclease_T2"/>
    <property type="match status" value="1"/>
</dbReference>
<dbReference type="GO" id="GO:0003723">
    <property type="term" value="F:RNA binding"/>
    <property type="evidence" value="ECO:0007669"/>
    <property type="project" value="InterPro"/>
</dbReference>
<name>A0A8J9UJ99_9NEOP</name>
<protein>
    <submittedName>
        <fullName evidence="3">Uncharacterized protein</fullName>
    </submittedName>
</protein>
<proteinExistence type="inferred from homology"/>
<dbReference type="PANTHER" id="PTHR11240">
    <property type="entry name" value="RIBONUCLEASE T2"/>
    <property type="match status" value="1"/>
</dbReference>
<dbReference type="InterPro" id="IPR036430">
    <property type="entry name" value="RNase_T2-like_sf"/>
</dbReference>
<dbReference type="EMBL" id="OV170221">
    <property type="protein sequence ID" value="CAH0714692.1"/>
    <property type="molecule type" value="Genomic_DNA"/>
</dbReference>
<gene>
    <name evidence="3" type="ORF">BINO364_LOCUS1713</name>
</gene>
<dbReference type="InterPro" id="IPR033130">
    <property type="entry name" value="RNase_T2_His_AS_2"/>
</dbReference>
<dbReference type="PROSITE" id="PS51257">
    <property type="entry name" value="PROKAR_LIPOPROTEIN"/>
    <property type="match status" value="1"/>
</dbReference>
<reference evidence="3" key="1">
    <citation type="submission" date="2021-12" db="EMBL/GenBank/DDBJ databases">
        <authorList>
            <person name="Martin H S."/>
        </authorList>
    </citation>
    <scope>NUCLEOTIDE SEQUENCE</scope>
</reference>
<organism evidence="3 4">
    <name type="scientific">Brenthis ino</name>
    <name type="common">lesser marbled fritillary</name>
    <dbReference type="NCBI Taxonomy" id="405034"/>
    <lineage>
        <taxon>Eukaryota</taxon>
        <taxon>Metazoa</taxon>
        <taxon>Ecdysozoa</taxon>
        <taxon>Arthropoda</taxon>
        <taxon>Hexapoda</taxon>
        <taxon>Insecta</taxon>
        <taxon>Pterygota</taxon>
        <taxon>Neoptera</taxon>
        <taxon>Endopterygota</taxon>
        <taxon>Lepidoptera</taxon>
        <taxon>Glossata</taxon>
        <taxon>Ditrysia</taxon>
        <taxon>Papilionoidea</taxon>
        <taxon>Nymphalidae</taxon>
        <taxon>Heliconiinae</taxon>
        <taxon>Argynnini</taxon>
        <taxon>Brenthis</taxon>
    </lineage>
</organism>
<evidence type="ECO:0000256" key="2">
    <source>
        <dbReference type="RuleBase" id="RU004328"/>
    </source>
</evidence>
<dbReference type="PROSITE" id="PS00531">
    <property type="entry name" value="RNASE_T2_2"/>
    <property type="match status" value="1"/>
</dbReference>
<dbReference type="AlphaFoldDB" id="A0A8J9UJ99"/>
<feature type="non-terminal residue" evidence="3">
    <location>
        <position position="268"/>
    </location>
</feature>
<dbReference type="Proteomes" id="UP000838878">
    <property type="component" value="Chromosome 1"/>
</dbReference>